<keyword evidence="2" id="KW-0539">Nucleus</keyword>
<feature type="compositionally biased region" description="Basic and acidic residues" evidence="3">
    <location>
        <begin position="80"/>
        <end position="91"/>
    </location>
</feature>
<evidence type="ECO:0000256" key="3">
    <source>
        <dbReference type="SAM" id="MobiDB-lite"/>
    </source>
</evidence>
<evidence type="ECO:0000259" key="4">
    <source>
        <dbReference type="PROSITE" id="PS50048"/>
    </source>
</evidence>
<dbReference type="PANTHER" id="PTHR37534">
    <property type="entry name" value="TRANSCRIPTIONAL ACTIVATOR PROTEIN UGA3"/>
    <property type="match status" value="1"/>
</dbReference>
<feature type="compositionally biased region" description="Pro residues" evidence="3">
    <location>
        <begin position="151"/>
        <end position="177"/>
    </location>
</feature>
<dbReference type="SUPFAM" id="SSF57701">
    <property type="entry name" value="Zn2/Cys6 DNA-binding domain"/>
    <property type="match status" value="1"/>
</dbReference>
<gene>
    <name evidence="5" type="ORF">LODBEIA_P13350</name>
</gene>
<proteinExistence type="predicted"/>
<protein>
    <recommendedName>
        <fullName evidence="4">Zn(2)-C6 fungal-type domain-containing protein</fullName>
    </recommendedName>
</protein>
<evidence type="ECO:0000256" key="2">
    <source>
        <dbReference type="ARBA" id="ARBA00023242"/>
    </source>
</evidence>
<feature type="compositionally biased region" description="Polar residues" evidence="3">
    <location>
        <begin position="263"/>
        <end position="275"/>
    </location>
</feature>
<evidence type="ECO:0000313" key="6">
    <source>
        <dbReference type="Proteomes" id="UP001497383"/>
    </source>
</evidence>
<feature type="region of interest" description="Disordered" evidence="3">
    <location>
        <begin position="64"/>
        <end position="126"/>
    </location>
</feature>
<feature type="region of interest" description="Disordered" evidence="3">
    <location>
        <begin position="263"/>
        <end position="289"/>
    </location>
</feature>
<feature type="domain" description="Zn(2)-C6 fungal-type" evidence="4">
    <location>
        <begin position="25"/>
        <end position="55"/>
    </location>
</feature>
<dbReference type="CDD" id="cd00067">
    <property type="entry name" value="GAL4"/>
    <property type="match status" value="1"/>
</dbReference>
<dbReference type="RefSeq" id="XP_066828273.1">
    <property type="nucleotide sequence ID" value="XM_066971212.1"/>
</dbReference>
<dbReference type="GeneID" id="92206531"/>
<reference evidence="5 6" key="1">
    <citation type="submission" date="2024-03" db="EMBL/GenBank/DDBJ databases">
        <authorList>
            <person name="Brejova B."/>
        </authorList>
    </citation>
    <scope>NUCLEOTIDE SEQUENCE [LARGE SCALE GENOMIC DNA]</scope>
    <source>
        <strain evidence="5 6">CBS 14171</strain>
    </source>
</reference>
<evidence type="ECO:0000256" key="1">
    <source>
        <dbReference type="ARBA" id="ARBA00004123"/>
    </source>
</evidence>
<dbReference type="Pfam" id="PF11951">
    <property type="entry name" value="Fungal_trans_2"/>
    <property type="match status" value="1"/>
</dbReference>
<dbReference type="PANTHER" id="PTHR37534:SF49">
    <property type="entry name" value="LYSINE BIOSYNTHESIS REGULATORY PROTEIN LYS14"/>
    <property type="match status" value="1"/>
</dbReference>
<dbReference type="Pfam" id="PF00172">
    <property type="entry name" value="Zn_clus"/>
    <property type="match status" value="1"/>
</dbReference>
<dbReference type="PROSITE" id="PS50048">
    <property type="entry name" value="ZN2_CY6_FUNGAL_2"/>
    <property type="match status" value="1"/>
</dbReference>
<accession>A0ABP0ZJS5</accession>
<dbReference type="Gene3D" id="4.10.240.10">
    <property type="entry name" value="Zn(2)-C6 fungal-type DNA-binding domain"/>
    <property type="match status" value="1"/>
</dbReference>
<dbReference type="Proteomes" id="UP001497383">
    <property type="component" value="Chromosome 2"/>
</dbReference>
<evidence type="ECO:0000313" key="5">
    <source>
        <dbReference type="EMBL" id="CAK9436813.1"/>
    </source>
</evidence>
<dbReference type="InterPro" id="IPR001138">
    <property type="entry name" value="Zn2Cys6_DnaBD"/>
</dbReference>
<dbReference type="SMART" id="SM00066">
    <property type="entry name" value="GAL4"/>
    <property type="match status" value="1"/>
</dbReference>
<dbReference type="InterPro" id="IPR036864">
    <property type="entry name" value="Zn2-C6_fun-type_DNA-bd_sf"/>
</dbReference>
<dbReference type="EMBL" id="OZ022406">
    <property type="protein sequence ID" value="CAK9436813.1"/>
    <property type="molecule type" value="Genomic_DNA"/>
</dbReference>
<dbReference type="InterPro" id="IPR021858">
    <property type="entry name" value="Fun_TF"/>
</dbReference>
<comment type="subcellular location">
    <subcellularLocation>
        <location evidence="1">Nucleus</location>
    </subcellularLocation>
</comment>
<dbReference type="PROSITE" id="PS00463">
    <property type="entry name" value="ZN2_CY6_FUNGAL_1"/>
    <property type="match status" value="1"/>
</dbReference>
<feature type="compositionally biased region" description="Pro residues" evidence="3">
    <location>
        <begin position="193"/>
        <end position="202"/>
    </location>
</feature>
<dbReference type="SUPFAM" id="SSF101447">
    <property type="entry name" value="Formin homology 2 domain (FH2 domain)"/>
    <property type="match status" value="1"/>
</dbReference>
<organism evidence="5 6">
    <name type="scientific">Lodderomyces beijingensis</name>
    <dbReference type="NCBI Taxonomy" id="1775926"/>
    <lineage>
        <taxon>Eukaryota</taxon>
        <taxon>Fungi</taxon>
        <taxon>Dikarya</taxon>
        <taxon>Ascomycota</taxon>
        <taxon>Saccharomycotina</taxon>
        <taxon>Pichiomycetes</taxon>
        <taxon>Debaryomycetaceae</taxon>
        <taxon>Candida/Lodderomyces clade</taxon>
        <taxon>Lodderomyces</taxon>
    </lineage>
</organism>
<feature type="region of interest" description="Disordered" evidence="3">
    <location>
        <begin position="143"/>
        <end position="202"/>
    </location>
</feature>
<sequence length="761" mass="84339">MSAVTGVLDLGLRQSAGKRIYSKNGCRECKRRKIKCSEDLPACAQCARLKKECSYPEPGERVLRVSRKKQKLQNNGVDNDTPHDDSIKVIKSEPIPEQPQSQNFYSVIPPHGAEPRPSTDPNFNRMAPLANAQQLPYPLQVQERGHSPSFAPAPPAPAPAPPAPPAPPPPPPPPPPGAAHLPGIQEPFNYGAPRPPYFNQPHPPMGEIYRREDPYAIRLPLPQLSSSRDTLLGTGLHKKLNYDLPISKLARPAAGSRLTSLLNSRGESPTDTNGNGAILPTPSLNPPQDDLGGYLDQTDLSVLANDLNNMVNGILYEKNNETTMSKEINPSIKTIHAADRLNRNIPVDFIKLENEVDQVYLEEFYHRFAKIVLPFSSFDTRTKSYFNPARDILLCSAADSKYVLAALLAFGARSKFNTSSKREDEDYYYLYLLDCVKLLGPAIADDKTLGSKIESVLLTVLLLAAANAANPKQDWRPHLKGAKDLLRKISKKTSHSKIFIFCKSWFVTLEVLAGISSNRGGTLTTEDEVDELINSGSAHEKRVLTDLGIILENGFNILAGYHNDCYDYFGQLIKILNRKRANILNTRNSTEYIKLLADLQRQTEIQFTGNAAIPGNPTVLVDQINNDATISWMDVSHQSYIQAAMIIVLSSCFEEPYDSPQVQVLTDCILRQISFIRDYKPTASSKAETGLMMIQWSALVAGTHLVAEKDKQTIRDFFEMSSRVGSGGALIALKRVERLWARRSDPNLSDDGNESEDLVSY</sequence>
<name>A0ABP0ZJS5_9ASCO</name>
<keyword evidence="6" id="KW-1185">Reference proteome</keyword>